<dbReference type="EMBL" id="FOHT01000042">
    <property type="protein sequence ID" value="SEU09266.1"/>
    <property type="molecule type" value="Genomic_DNA"/>
</dbReference>
<accession>X5DFH5</accession>
<gene>
    <name evidence="2" type="ORF">FH5T_06370</name>
    <name evidence="3" type="ORF">SAMN05444285_14232</name>
</gene>
<evidence type="ECO:0000313" key="4">
    <source>
        <dbReference type="Proteomes" id="UP000023772"/>
    </source>
</evidence>
<dbReference type="RefSeq" id="WP_038556780.1">
    <property type="nucleotide sequence ID" value="NZ_FOHT01000042.1"/>
</dbReference>
<keyword evidence="1" id="KW-0472">Membrane</keyword>
<keyword evidence="1" id="KW-1133">Transmembrane helix</keyword>
<sequence length="121" mass="13612">MNEVQKFWIQIGVSLIPTIVSLFIAINEFRKRKNEEKKVEALKVLFGTVKGWREYIQSAANANTLLRNHIRGSNAEGKKVTKFSSLDDVESAVETNGAYLNGLHVGVQKELEAIENKINPK</sequence>
<dbReference type="Proteomes" id="UP000181981">
    <property type="component" value="Unassembled WGS sequence"/>
</dbReference>
<evidence type="ECO:0000313" key="3">
    <source>
        <dbReference type="EMBL" id="SEU09266.1"/>
    </source>
</evidence>
<feature type="transmembrane region" description="Helical" evidence="1">
    <location>
        <begin position="6"/>
        <end position="26"/>
    </location>
</feature>
<evidence type="ECO:0000256" key="1">
    <source>
        <dbReference type="SAM" id="Phobius"/>
    </source>
</evidence>
<dbReference type="AlphaFoldDB" id="X5DFH5"/>
<evidence type="ECO:0000313" key="2">
    <source>
        <dbReference type="EMBL" id="AHW61683.1"/>
    </source>
</evidence>
<protein>
    <submittedName>
        <fullName evidence="3">Uncharacterized protein</fullName>
    </submittedName>
</protein>
<name>X5DFH5_9BACT</name>
<dbReference type="HOGENOM" id="CLU_2034358_0_0_10"/>
<proteinExistence type="predicted"/>
<keyword evidence="1" id="KW-0812">Transmembrane</keyword>
<keyword evidence="4" id="KW-1185">Reference proteome</keyword>
<reference evidence="2 4" key="1">
    <citation type="submission" date="2014-03" db="EMBL/GenBank/DDBJ databases">
        <title>Complete genome sequence of a deeply braunched marine Bacteroidia bacterium Draconibacterium orientale type strain FH5T.</title>
        <authorList>
            <person name="Li X."/>
            <person name="Wang X."/>
            <person name="Xie Z."/>
            <person name="Du Z."/>
            <person name="Chen G."/>
        </authorList>
    </citation>
    <scope>NUCLEOTIDE SEQUENCE [LARGE SCALE GENOMIC DNA]</scope>
    <source>
        <strain evidence="2 4">FH5</strain>
    </source>
</reference>
<evidence type="ECO:0000313" key="5">
    <source>
        <dbReference type="Proteomes" id="UP000181981"/>
    </source>
</evidence>
<dbReference type="KEGG" id="dori:FH5T_06370"/>
<dbReference type="Proteomes" id="UP000023772">
    <property type="component" value="Chromosome"/>
</dbReference>
<reference evidence="3 5" key="2">
    <citation type="submission" date="2016-10" db="EMBL/GenBank/DDBJ databases">
        <authorList>
            <person name="de Groot N.N."/>
        </authorList>
    </citation>
    <scope>NUCLEOTIDE SEQUENCE [LARGE SCALE GENOMIC DNA]</scope>
    <source>
        <strain evidence="3 5">DSM 25947</strain>
    </source>
</reference>
<dbReference type="EMBL" id="CP007451">
    <property type="protein sequence ID" value="AHW61683.1"/>
    <property type="molecule type" value="Genomic_DNA"/>
</dbReference>
<organism evidence="3 5">
    <name type="scientific">Draconibacterium orientale</name>
    <dbReference type="NCBI Taxonomy" id="1168034"/>
    <lineage>
        <taxon>Bacteria</taxon>
        <taxon>Pseudomonadati</taxon>
        <taxon>Bacteroidota</taxon>
        <taxon>Bacteroidia</taxon>
        <taxon>Marinilabiliales</taxon>
        <taxon>Prolixibacteraceae</taxon>
        <taxon>Draconibacterium</taxon>
    </lineage>
</organism>